<keyword evidence="6" id="KW-0507">mRNA processing</keyword>
<comment type="subcellular location">
    <subcellularLocation>
        <location evidence="4">Nucleus</location>
    </subcellularLocation>
</comment>
<comment type="similarity">
    <text evidence="5">Belongs to the lariat debranching enzyme family.</text>
</comment>
<dbReference type="Proteomes" id="UP000245383">
    <property type="component" value="Unassembled WGS sequence"/>
</dbReference>
<dbReference type="GO" id="GO:0008419">
    <property type="term" value="F:RNA lariat debranching enzyme activity"/>
    <property type="evidence" value="ECO:0007669"/>
    <property type="project" value="TreeGrafter"/>
</dbReference>
<evidence type="ECO:0000313" key="14">
    <source>
        <dbReference type="EMBL" id="PVU92991.1"/>
    </source>
</evidence>
<evidence type="ECO:0000256" key="3">
    <source>
        <dbReference type="ARBA" id="ARBA00001954"/>
    </source>
</evidence>
<accession>A0A2T9YKX8</accession>
<evidence type="ECO:0000256" key="8">
    <source>
        <dbReference type="ARBA" id="ARBA00022801"/>
    </source>
</evidence>
<evidence type="ECO:0000256" key="6">
    <source>
        <dbReference type="ARBA" id="ARBA00022664"/>
    </source>
</evidence>
<gene>
    <name evidence="14" type="ORF">BB561_003499</name>
</gene>
<organism evidence="14 15">
    <name type="scientific">Smittium simulii</name>
    <dbReference type="NCBI Taxonomy" id="133385"/>
    <lineage>
        <taxon>Eukaryota</taxon>
        <taxon>Fungi</taxon>
        <taxon>Fungi incertae sedis</taxon>
        <taxon>Zoopagomycota</taxon>
        <taxon>Kickxellomycotina</taxon>
        <taxon>Harpellomycetes</taxon>
        <taxon>Harpellales</taxon>
        <taxon>Legeriomycetaceae</taxon>
        <taxon>Smittium</taxon>
    </lineage>
</organism>
<evidence type="ECO:0000313" key="15">
    <source>
        <dbReference type="Proteomes" id="UP000245383"/>
    </source>
</evidence>
<keyword evidence="10" id="KW-0408">Iron</keyword>
<evidence type="ECO:0000259" key="13">
    <source>
        <dbReference type="SMART" id="SM01124"/>
    </source>
</evidence>
<feature type="domain" description="Lariat debranching enzyme C-terminal" evidence="13">
    <location>
        <begin position="324"/>
        <end position="471"/>
    </location>
</feature>
<dbReference type="GO" id="GO:0046872">
    <property type="term" value="F:metal ion binding"/>
    <property type="evidence" value="ECO:0007669"/>
    <property type="project" value="UniProtKB-KW"/>
</dbReference>
<dbReference type="Pfam" id="PF00149">
    <property type="entry name" value="Metallophos"/>
    <property type="match status" value="1"/>
</dbReference>
<dbReference type="CDD" id="cd00844">
    <property type="entry name" value="MPP_Dbr1_N"/>
    <property type="match status" value="1"/>
</dbReference>
<comment type="cofactor">
    <cofactor evidence="1">
        <name>Mn(2+)</name>
        <dbReference type="ChEBI" id="CHEBI:29035"/>
    </cofactor>
</comment>
<evidence type="ECO:0000256" key="11">
    <source>
        <dbReference type="ARBA" id="ARBA00023211"/>
    </source>
</evidence>
<dbReference type="PANTHER" id="PTHR12849">
    <property type="entry name" value="RNA LARIAT DEBRANCHING ENZYME"/>
    <property type="match status" value="1"/>
</dbReference>
<dbReference type="OrthoDB" id="407609at2759"/>
<keyword evidence="15" id="KW-1185">Reference proteome</keyword>
<keyword evidence="11" id="KW-0464">Manganese</keyword>
<name>A0A2T9YKX8_9FUNG</name>
<evidence type="ECO:0000256" key="1">
    <source>
        <dbReference type="ARBA" id="ARBA00001936"/>
    </source>
</evidence>
<keyword evidence="12" id="KW-0539">Nucleus</keyword>
<dbReference type="SUPFAM" id="SSF56300">
    <property type="entry name" value="Metallo-dependent phosphatases"/>
    <property type="match status" value="1"/>
</dbReference>
<dbReference type="InterPro" id="IPR007708">
    <property type="entry name" value="DBR1_C"/>
</dbReference>
<dbReference type="InterPro" id="IPR004843">
    <property type="entry name" value="Calcineurin-like_PHP"/>
</dbReference>
<sequence>MKNKVLQIAIEGCCHGELDKIYNALSIREAKNKKKVDLLIICGDFQAMRNPSDMNFMCCPDKYKRLGGFYRYYTGEKKAPVPTIFIGGNHEASNYSRELFMGGWAAPNIYFMGLSNVIWFKGLRIGGISGIFNENNFNRGYYEHPPFMPIDRFKSLYHTRIYECLKLMQLELVEPRDNTKNLNDGDTNDITSNLSNVDMFVSHEWPRHIAKLGNLKHLLKIKPWFKSDVSTGKLGSANLEDLFNYLKPRYWFSAHLHVRYEVKVDWNQIQSVSQVETQSISNSPVSVINEQEISLEGFDDSDNDSKIDQKISSPTELNIAENKVPPILGNTTFLALDKCLPRRGFLEILEVQVSDPHSEYPGSGFKYDPEWIAIQKVFQPLMPRDKYVNEEQMLLWNNLGQFKDQIKQTKQELLDTIKDWTIPQNFVKTALGAIPGTNPNMQPSNLSRFYNFYDNPQTRYYHDYFGIKNIFEDHYNQK</sequence>
<evidence type="ECO:0000256" key="2">
    <source>
        <dbReference type="ARBA" id="ARBA00001947"/>
    </source>
</evidence>
<proteinExistence type="inferred from homology"/>
<keyword evidence="9" id="KW-0862">Zinc</keyword>
<evidence type="ECO:0000256" key="9">
    <source>
        <dbReference type="ARBA" id="ARBA00022833"/>
    </source>
</evidence>
<keyword evidence="7" id="KW-0479">Metal-binding</keyword>
<comment type="cofactor">
    <cofactor evidence="3">
        <name>Fe(2+)</name>
        <dbReference type="ChEBI" id="CHEBI:29033"/>
    </cofactor>
</comment>
<keyword evidence="8" id="KW-0378">Hydrolase</keyword>
<evidence type="ECO:0000256" key="12">
    <source>
        <dbReference type="ARBA" id="ARBA00023242"/>
    </source>
</evidence>
<reference evidence="14 15" key="1">
    <citation type="journal article" date="2018" name="MBio">
        <title>Comparative Genomics Reveals the Core Gene Toolbox for the Fungus-Insect Symbiosis.</title>
        <authorList>
            <person name="Wang Y."/>
            <person name="Stata M."/>
            <person name="Wang W."/>
            <person name="Stajich J.E."/>
            <person name="White M.M."/>
            <person name="Moncalvo J.M."/>
        </authorList>
    </citation>
    <scope>NUCLEOTIDE SEQUENCE [LARGE SCALE GENOMIC DNA]</scope>
    <source>
        <strain evidence="14 15">SWE-8-4</strain>
    </source>
</reference>
<dbReference type="GO" id="GO:0000398">
    <property type="term" value="P:mRNA splicing, via spliceosome"/>
    <property type="evidence" value="ECO:0007669"/>
    <property type="project" value="TreeGrafter"/>
</dbReference>
<evidence type="ECO:0000256" key="4">
    <source>
        <dbReference type="ARBA" id="ARBA00004123"/>
    </source>
</evidence>
<protein>
    <recommendedName>
        <fullName evidence="13">Lariat debranching enzyme C-terminal domain-containing protein</fullName>
    </recommendedName>
</protein>
<dbReference type="STRING" id="133385.A0A2T9YKX8"/>
<comment type="cofactor">
    <cofactor evidence="2">
        <name>Zn(2+)</name>
        <dbReference type="ChEBI" id="CHEBI:29105"/>
    </cofactor>
</comment>
<comment type="caution">
    <text evidence="14">The sequence shown here is derived from an EMBL/GenBank/DDBJ whole genome shotgun (WGS) entry which is preliminary data.</text>
</comment>
<dbReference type="InterPro" id="IPR029052">
    <property type="entry name" value="Metallo-depent_PP-like"/>
</dbReference>
<evidence type="ECO:0000256" key="7">
    <source>
        <dbReference type="ARBA" id="ARBA00022723"/>
    </source>
</evidence>
<dbReference type="EMBL" id="MBFR01000142">
    <property type="protein sequence ID" value="PVU92991.1"/>
    <property type="molecule type" value="Genomic_DNA"/>
</dbReference>
<evidence type="ECO:0000256" key="5">
    <source>
        <dbReference type="ARBA" id="ARBA00006045"/>
    </source>
</evidence>
<dbReference type="SMART" id="SM01124">
    <property type="entry name" value="DBR1"/>
    <property type="match status" value="1"/>
</dbReference>
<dbReference type="GO" id="GO:0005634">
    <property type="term" value="C:nucleus"/>
    <property type="evidence" value="ECO:0007669"/>
    <property type="project" value="UniProtKB-SubCell"/>
</dbReference>
<dbReference type="Gene3D" id="3.60.21.10">
    <property type="match status" value="1"/>
</dbReference>
<evidence type="ECO:0000256" key="10">
    <source>
        <dbReference type="ARBA" id="ARBA00023004"/>
    </source>
</evidence>
<dbReference type="Pfam" id="PF05011">
    <property type="entry name" value="DBR1"/>
    <property type="match status" value="1"/>
</dbReference>
<dbReference type="InterPro" id="IPR041816">
    <property type="entry name" value="Dbr1_N"/>
</dbReference>
<dbReference type="PANTHER" id="PTHR12849:SF0">
    <property type="entry name" value="LARIAT DEBRANCHING ENZYME"/>
    <property type="match status" value="1"/>
</dbReference>
<dbReference type="AlphaFoldDB" id="A0A2T9YKX8"/>